<accession>A0ABQ8PE10</accession>
<sequence>MAYGRYVHVIEYRRHRRRRGHSHNAATPRASPTAIADGKTKTTILCEWLGMRWDNTRRVVVGAWPPYNVHRVQAAIAAACPRLNTLVLEGAADAWIDTLQHAVAAHPQLRCLHVTEDTRALLPPAADSPYKRLAIQVRFLADTAATQLTHLTVPCLADSVDQLLGRLSEVLPALKSLNLHQVDAGIANRLYINIPQGLKELKLSGRHPLSARMFCSCHTSSSGNLALATGHSNHRCDNSSQVQMLSAQLHSLSVTGLRSEEAARIENLQFWAAIFRYKWRLLSKLVVPIAHPEFGQLIEQNCPMLQELRILHAGSSIIPQENDQW</sequence>
<name>A0ABQ8PE10_9FUNG</name>
<proteinExistence type="predicted"/>
<evidence type="ECO:0000313" key="2">
    <source>
        <dbReference type="Proteomes" id="UP001151295"/>
    </source>
</evidence>
<protein>
    <submittedName>
        <fullName evidence="1">Uncharacterized protein</fullName>
    </submittedName>
</protein>
<dbReference type="Gene3D" id="3.80.10.10">
    <property type="entry name" value="Ribonuclease Inhibitor"/>
    <property type="match status" value="1"/>
</dbReference>
<evidence type="ECO:0000313" key="1">
    <source>
        <dbReference type="EMBL" id="KAJ1987112.1"/>
    </source>
</evidence>
<dbReference type="InterPro" id="IPR032675">
    <property type="entry name" value="LRR_dom_sf"/>
</dbReference>
<comment type="caution">
    <text evidence="1">The sequence shown here is derived from an EMBL/GenBank/DDBJ whole genome shotgun (WGS) entry which is preliminary data.</text>
</comment>
<organism evidence="1 2">
    <name type="scientific">Coemansia umbellata</name>
    <dbReference type="NCBI Taxonomy" id="1424467"/>
    <lineage>
        <taxon>Eukaryota</taxon>
        <taxon>Fungi</taxon>
        <taxon>Fungi incertae sedis</taxon>
        <taxon>Zoopagomycota</taxon>
        <taxon>Kickxellomycotina</taxon>
        <taxon>Kickxellomycetes</taxon>
        <taxon>Kickxellales</taxon>
        <taxon>Kickxellaceae</taxon>
        <taxon>Coemansia</taxon>
    </lineage>
</organism>
<feature type="non-terminal residue" evidence="1">
    <location>
        <position position="325"/>
    </location>
</feature>
<dbReference type="EMBL" id="JANBQD010000141">
    <property type="protein sequence ID" value="KAJ1987112.1"/>
    <property type="molecule type" value="Genomic_DNA"/>
</dbReference>
<gene>
    <name evidence="1" type="ORF">EDC05_005984</name>
</gene>
<dbReference type="Proteomes" id="UP001151295">
    <property type="component" value="Unassembled WGS sequence"/>
</dbReference>
<reference evidence="1" key="1">
    <citation type="submission" date="2022-07" db="EMBL/GenBank/DDBJ databases">
        <title>Phylogenomic reconstructions and comparative analyses of Kickxellomycotina fungi.</title>
        <authorList>
            <person name="Reynolds N.K."/>
            <person name="Stajich J.E."/>
            <person name="Barry K."/>
            <person name="Grigoriev I.V."/>
            <person name="Crous P."/>
            <person name="Smith M.E."/>
        </authorList>
    </citation>
    <scope>NUCLEOTIDE SEQUENCE</scope>
    <source>
        <strain evidence="1">BCRC 34882</strain>
    </source>
</reference>
<keyword evidence="2" id="KW-1185">Reference proteome</keyword>